<keyword evidence="3" id="KW-0496">Mitochondrion</keyword>
<name>A0A6H0XQP4_9PEZI</name>
<dbReference type="Pfam" id="PF08583">
    <property type="entry name" value="Cmc1"/>
    <property type="match status" value="1"/>
</dbReference>
<evidence type="ECO:0000256" key="2">
    <source>
        <dbReference type="ARBA" id="ARBA00023157"/>
    </source>
</evidence>
<evidence type="ECO:0000256" key="1">
    <source>
        <dbReference type="ARBA" id="ARBA00007347"/>
    </source>
</evidence>
<comment type="subcellular location">
    <subcellularLocation>
        <location evidence="3">Mitochondrion inner membrane</location>
    </subcellularLocation>
</comment>
<feature type="compositionally biased region" description="Polar residues" evidence="4">
    <location>
        <begin position="1"/>
        <end position="15"/>
    </location>
</feature>
<comment type="similarity">
    <text evidence="1 3">Belongs to the CMC family.</text>
</comment>
<dbReference type="Proteomes" id="UP000503462">
    <property type="component" value="Chromosome 2"/>
</dbReference>
<dbReference type="AlphaFoldDB" id="A0A6H0XQP4"/>
<dbReference type="PROSITE" id="PS51808">
    <property type="entry name" value="CHCH"/>
    <property type="match status" value="1"/>
</dbReference>
<evidence type="ECO:0000256" key="3">
    <source>
        <dbReference type="RuleBase" id="RU364104"/>
    </source>
</evidence>
<keyword evidence="6" id="KW-1185">Reference proteome</keyword>
<keyword evidence="3" id="KW-0143">Chaperone</keyword>
<gene>
    <name evidence="5" type="ORF">AMS68_002609</name>
</gene>
<dbReference type="GO" id="GO:0005743">
    <property type="term" value="C:mitochondrial inner membrane"/>
    <property type="evidence" value="ECO:0007669"/>
    <property type="project" value="UniProtKB-SubCell"/>
</dbReference>
<evidence type="ECO:0000256" key="4">
    <source>
        <dbReference type="SAM" id="MobiDB-lite"/>
    </source>
</evidence>
<dbReference type="PANTHER" id="PTHR22977">
    <property type="entry name" value="COX ASSEMBLY MITOCHONDRIAL PROTEIN"/>
    <property type="match status" value="1"/>
</dbReference>
<evidence type="ECO:0000313" key="6">
    <source>
        <dbReference type="Proteomes" id="UP000503462"/>
    </source>
</evidence>
<keyword evidence="3" id="KW-0472">Membrane</keyword>
<keyword evidence="2" id="KW-1015">Disulfide bond</keyword>
<reference evidence="5 6" key="1">
    <citation type="journal article" date="2016" name="Sci. Rep.">
        <title>Peltaster fructicola genome reveals evolution from an invasive phytopathogen to an ectophytic parasite.</title>
        <authorList>
            <person name="Xu C."/>
            <person name="Chen H."/>
            <person name="Gleason M.L."/>
            <person name="Xu J.R."/>
            <person name="Liu H."/>
            <person name="Zhang R."/>
            <person name="Sun G."/>
        </authorList>
    </citation>
    <scope>NUCLEOTIDE SEQUENCE [LARGE SCALE GENOMIC DNA]</scope>
    <source>
        <strain evidence="5 6">LNHT1506</strain>
    </source>
</reference>
<proteinExistence type="inferred from homology"/>
<keyword evidence="3" id="KW-0999">Mitochondrion inner membrane</keyword>
<sequence length="145" mass="16807">MTTPSKEPSASTTSRPDPLSIRSPLPLSASQEGQVRELYYKRVRQKCADEVREFATCAHNRTFTATFMCRAEQKAMNECMVKHATQAEQDAARTEWFATIDERHQARVKKEEKRVKDEKFWKSWWDKDLSKKPGYGDDEDGKTKS</sequence>
<comment type="function">
    <text evidence="3">Required for mitochondrial cytochrome c oxidase (COX) assembly and respiration.</text>
</comment>
<evidence type="ECO:0000313" key="5">
    <source>
        <dbReference type="EMBL" id="QIW97091.1"/>
    </source>
</evidence>
<feature type="region of interest" description="Disordered" evidence="4">
    <location>
        <begin position="1"/>
        <end position="27"/>
    </location>
</feature>
<dbReference type="EMBL" id="CP051140">
    <property type="protein sequence ID" value="QIW97091.1"/>
    <property type="molecule type" value="Genomic_DNA"/>
</dbReference>
<organism evidence="5 6">
    <name type="scientific">Peltaster fructicola</name>
    <dbReference type="NCBI Taxonomy" id="286661"/>
    <lineage>
        <taxon>Eukaryota</taxon>
        <taxon>Fungi</taxon>
        <taxon>Dikarya</taxon>
        <taxon>Ascomycota</taxon>
        <taxon>Pezizomycotina</taxon>
        <taxon>Dothideomycetes</taxon>
        <taxon>Dothideomycetes incertae sedis</taxon>
        <taxon>Peltaster</taxon>
    </lineage>
</organism>
<dbReference type="OrthoDB" id="6224010at2759"/>
<dbReference type="PANTHER" id="PTHR22977:SF5">
    <property type="entry name" value="COX ASSEMBLY MITOCHONDRIAL PROTEIN HOMOLOG"/>
    <property type="match status" value="1"/>
</dbReference>
<dbReference type="InterPro" id="IPR013892">
    <property type="entry name" value="Cyt_c_biogenesis_Cmc1-like"/>
</dbReference>
<accession>A0A6H0XQP4</accession>
<protein>
    <recommendedName>
        <fullName evidence="3">COX assembly mitochondrial protein</fullName>
    </recommendedName>
</protein>